<comment type="caution">
    <text evidence="3">The sequence shown here is derived from an EMBL/GenBank/DDBJ whole genome shotgun (WGS) entry which is preliminary data.</text>
</comment>
<dbReference type="SUPFAM" id="SSF53474">
    <property type="entry name" value="alpha/beta-Hydrolases"/>
    <property type="match status" value="1"/>
</dbReference>
<name>A0ABU8MX90_9PSEU</name>
<dbReference type="InterPro" id="IPR011042">
    <property type="entry name" value="6-blade_b-propeller_TolB-like"/>
</dbReference>
<evidence type="ECO:0000313" key="3">
    <source>
        <dbReference type="EMBL" id="MEJ2871940.1"/>
    </source>
</evidence>
<dbReference type="Gene3D" id="2.120.10.30">
    <property type="entry name" value="TolB, C-terminal domain"/>
    <property type="match status" value="2"/>
</dbReference>
<feature type="domain" description="Peptidase S9 prolyl oligopeptidase catalytic" evidence="2">
    <location>
        <begin position="401"/>
        <end position="616"/>
    </location>
</feature>
<sequence length="627" mass="69370">MTRYTVQDLFAPPERTAAVISPDGTRIAYLAPWQERMNVWVEGLGDGDEPRRVTADETRTVQHFEWAGPDHLLYLQDTGGDENNHVLRVDLASGEVTDLTPFPGARVLGIEQPHDRPGTVIVQLNARDHALFDLHEIDVASGELRMLAENPGDVAGWMRAAGGELLVSTATEAGDHVLSRWNDGDPQEIVTFSGDDFPVGMAALEFTPDRTALWAPSYRGTDRTHLVRIDLATGAETLVDSHPTHDIDSRTQVFPNLPSPLIRRRRTGELLGVRYLRERQVIQALDDEFAAVLPALEALADGDLAAISSDDEGRRWVVSFTHDRNPGATWFYDHATGERRLLFRPYPDLDPESLAPMSWVRITARDGLELPSLLTLPPDVEPRGLPLVLAVHGGPWSRDNWEYASGVQLLANRGFAMLQVNFRGSIGFGRAHMRAAIGELAGRMHTDLLDAVDWTVEQGYADPDRVAILGGSYGGYAALVGATFTPDRFAAVVDYVGVSDLENFMRTQPDFVRPYLAPNWYRYAGDPSDPEQLADLRARSPITRVDAITAPLLVAQGANDPRVVKAESDRIVEKLRERGVDVDYLVCDDEGHGFVNPENVLLLWERIDAFLAEHLAPRPVTASSRQL</sequence>
<dbReference type="InterPro" id="IPR029058">
    <property type="entry name" value="AB_hydrolase_fold"/>
</dbReference>
<dbReference type="Proteomes" id="UP001385809">
    <property type="component" value="Unassembled WGS sequence"/>
</dbReference>
<dbReference type="InterPro" id="IPR001375">
    <property type="entry name" value="Peptidase_S9_cat"/>
</dbReference>
<gene>
    <name evidence="3" type="ORF">WCD74_29565</name>
</gene>
<dbReference type="EC" id="3.4.-.-" evidence="3"/>
<proteinExistence type="predicted"/>
<dbReference type="SUPFAM" id="SSF82171">
    <property type="entry name" value="DPP6 N-terminal domain-like"/>
    <property type="match status" value="1"/>
</dbReference>
<dbReference type="EMBL" id="JBBEGN010000033">
    <property type="protein sequence ID" value="MEJ2871940.1"/>
    <property type="molecule type" value="Genomic_DNA"/>
</dbReference>
<dbReference type="PANTHER" id="PTHR42776:SF27">
    <property type="entry name" value="DIPEPTIDYL PEPTIDASE FAMILY MEMBER 6"/>
    <property type="match status" value="1"/>
</dbReference>
<keyword evidence="4" id="KW-1185">Reference proteome</keyword>
<evidence type="ECO:0000259" key="2">
    <source>
        <dbReference type="Pfam" id="PF00326"/>
    </source>
</evidence>
<dbReference type="PANTHER" id="PTHR42776">
    <property type="entry name" value="SERINE PEPTIDASE S9 FAMILY MEMBER"/>
    <property type="match status" value="1"/>
</dbReference>
<dbReference type="Pfam" id="PF00326">
    <property type="entry name" value="Peptidase_S9"/>
    <property type="match status" value="1"/>
</dbReference>
<organism evidence="3 4">
    <name type="scientific">Actinomycetospora aurantiaca</name>
    <dbReference type="NCBI Taxonomy" id="3129233"/>
    <lineage>
        <taxon>Bacteria</taxon>
        <taxon>Bacillati</taxon>
        <taxon>Actinomycetota</taxon>
        <taxon>Actinomycetes</taxon>
        <taxon>Pseudonocardiales</taxon>
        <taxon>Pseudonocardiaceae</taxon>
        <taxon>Actinomycetospora</taxon>
    </lineage>
</organism>
<accession>A0ABU8MX90</accession>
<protein>
    <submittedName>
        <fullName evidence="3">S9 family peptidase</fullName>
        <ecNumber evidence="3">3.4.-.-</ecNumber>
    </submittedName>
</protein>
<reference evidence="3 4" key="1">
    <citation type="submission" date="2024-03" db="EMBL/GenBank/DDBJ databases">
        <title>Actinomycetospora sp. OC33-EN08, a novel actinomycete isolated from wild orchid (Aerides multiflora).</title>
        <authorList>
            <person name="Suriyachadkun C."/>
        </authorList>
    </citation>
    <scope>NUCLEOTIDE SEQUENCE [LARGE SCALE GENOMIC DNA]</scope>
    <source>
        <strain evidence="3 4">OC33-EN08</strain>
    </source>
</reference>
<dbReference type="RefSeq" id="WP_337698519.1">
    <property type="nucleotide sequence ID" value="NZ_JBBEGN010000033.1"/>
</dbReference>
<evidence type="ECO:0000313" key="4">
    <source>
        <dbReference type="Proteomes" id="UP001385809"/>
    </source>
</evidence>
<evidence type="ECO:0000256" key="1">
    <source>
        <dbReference type="ARBA" id="ARBA00022801"/>
    </source>
</evidence>
<keyword evidence="1 3" id="KW-0378">Hydrolase</keyword>
<dbReference type="GO" id="GO:0016787">
    <property type="term" value="F:hydrolase activity"/>
    <property type="evidence" value="ECO:0007669"/>
    <property type="project" value="UniProtKB-KW"/>
</dbReference>
<dbReference type="Gene3D" id="3.40.50.1820">
    <property type="entry name" value="alpha/beta hydrolase"/>
    <property type="match status" value="1"/>
</dbReference>